<evidence type="ECO:0000313" key="2">
    <source>
        <dbReference type="EMBL" id="MCD7468845.1"/>
    </source>
</evidence>
<proteinExistence type="predicted"/>
<reference evidence="2 3" key="1">
    <citation type="journal article" date="2021" name="BMC Genomics">
        <title>Datura genome reveals duplications of psychoactive alkaloid biosynthetic genes and high mutation rate following tissue culture.</title>
        <authorList>
            <person name="Rajewski A."/>
            <person name="Carter-House D."/>
            <person name="Stajich J."/>
            <person name="Litt A."/>
        </authorList>
    </citation>
    <scope>NUCLEOTIDE SEQUENCE [LARGE SCALE GENOMIC DNA]</scope>
    <source>
        <strain evidence="2">AR-01</strain>
    </source>
</reference>
<keyword evidence="1" id="KW-0175">Coiled coil</keyword>
<keyword evidence="3" id="KW-1185">Reference proteome</keyword>
<organism evidence="2 3">
    <name type="scientific">Datura stramonium</name>
    <name type="common">Jimsonweed</name>
    <name type="synonym">Common thornapple</name>
    <dbReference type="NCBI Taxonomy" id="4076"/>
    <lineage>
        <taxon>Eukaryota</taxon>
        <taxon>Viridiplantae</taxon>
        <taxon>Streptophyta</taxon>
        <taxon>Embryophyta</taxon>
        <taxon>Tracheophyta</taxon>
        <taxon>Spermatophyta</taxon>
        <taxon>Magnoliopsida</taxon>
        <taxon>eudicotyledons</taxon>
        <taxon>Gunneridae</taxon>
        <taxon>Pentapetalae</taxon>
        <taxon>asterids</taxon>
        <taxon>lamiids</taxon>
        <taxon>Solanales</taxon>
        <taxon>Solanaceae</taxon>
        <taxon>Solanoideae</taxon>
        <taxon>Datureae</taxon>
        <taxon>Datura</taxon>
    </lineage>
</organism>
<feature type="coiled-coil region" evidence="1">
    <location>
        <begin position="23"/>
        <end position="50"/>
    </location>
</feature>
<protein>
    <submittedName>
        <fullName evidence="2">Uncharacterized protein</fullName>
    </submittedName>
</protein>
<name>A0ABS8TBN1_DATST</name>
<sequence length="77" mass="8498">MEENIKKLEIRLINDVVITSQKDEATDAKIDELRRKLDMLMERLASAREKILGTPLGNLQVGGSGILTGAQSSVMED</sequence>
<evidence type="ECO:0000313" key="3">
    <source>
        <dbReference type="Proteomes" id="UP000823775"/>
    </source>
</evidence>
<comment type="caution">
    <text evidence="2">The sequence shown here is derived from an EMBL/GenBank/DDBJ whole genome shotgun (WGS) entry which is preliminary data.</text>
</comment>
<gene>
    <name evidence="2" type="ORF">HAX54_007353</name>
</gene>
<evidence type="ECO:0000256" key="1">
    <source>
        <dbReference type="SAM" id="Coils"/>
    </source>
</evidence>
<dbReference type="EMBL" id="JACEIK010001378">
    <property type="protein sequence ID" value="MCD7468845.1"/>
    <property type="molecule type" value="Genomic_DNA"/>
</dbReference>
<accession>A0ABS8TBN1</accession>
<dbReference type="Proteomes" id="UP000823775">
    <property type="component" value="Unassembled WGS sequence"/>
</dbReference>